<dbReference type="GO" id="GO:0019239">
    <property type="term" value="F:deaminase activity"/>
    <property type="evidence" value="ECO:0007669"/>
    <property type="project" value="TreeGrafter"/>
</dbReference>
<dbReference type="PANTHER" id="PTHR11803:SF58">
    <property type="entry name" value="PROTEIN HMF1-RELATED"/>
    <property type="match status" value="1"/>
</dbReference>
<dbReference type="SUPFAM" id="SSF55298">
    <property type="entry name" value="YjgF-like"/>
    <property type="match status" value="1"/>
</dbReference>
<dbReference type="Gene3D" id="3.30.1330.40">
    <property type="entry name" value="RutC-like"/>
    <property type="match status" value="1"/>
</dbReference>
<reference evidence="2 3" key="1">
    <citation type="submission" date="2019-06" db="EMBL/GenBank/DDBJ databases">
        <title>Sequencing the genomes of 1000 actinobacteria strains.</title>
        <authorList>
            <person name="Klenk H.-P."/>
        </authorList>
    </citation>
    <scope>NUCLEOTIDE SEQUENCE [LARGE SCALE GENOMIC DNA]</scope>
    <source>
        <strain evidence="2 3">DSM 45511</strain>
    </source>
</reference>
<dbReference type="RefSeq" id="WP_142103383.1">
    <property type="nucleotide sequence ID" value="NZ_VFPH01000002.1"/>
</dbReference>
<evidence type="ECO:0000313" key="3">
    <source>
        <dbReference type="Proteomes" id="UP000319818"/>
    </source>
</evidence>
<dbReference type="AlphaFoldDB" id="A0A543FRN8"/>
<proteinExistence type="inferred from homology"/>
<protein>
    <submittedName>
        <fullName evidence="2">Enamine deaminase RidA (YjgF/YER057c/UK114 family)</fullName>
    </submittedName>
</protein>
<dbReference type="EMBL" id="VFPH01000002">
    <property type="protein sequence ID" value="TQM36505.1"/>
    <property type="molecule type" value="Genomic_DNA"/>
</dbReference>
<accession>A0A543FRN8</accession>
<dbReference type="InterPro" id="IPR035959">
    <property type="entry name" value="RutC-like_sf"/>
</dbReference>
<dbReference type="InterPro" id="IPR006175">
    <property type="entry name" value="YjgF/YER057c/UK114"/>
</dbReference>
<dbReference type="Pfam" id="PF01042">
    <property type="entry name" value="Ribonuc_L-PSP"/>
    <property type="match status" value="1"/>
</dbReference>
<evidence type="ECO:0000313" key="2">
    <source>
        <dbReference type="EMBL" id="TQM36505.1"/>
    </source>
</evidence>
<dbReference type="GO" id="GO:0005829">
    <property type="term" value="C:cytosol"/>
    <property type="evidence" value="ECO:0007669"/>
    <property type="project" value="TreeGrafter"/>
</dbReference>
<organism evidence="2 3">
    <name type="scientific">Pseudonocardia cypriaca</name>
    <dbReference type="NCBI Taxonomy" id="882449"/>
    <lineage>
        <taxon>Bacteria</taxon>
        <taxon>Bacillati</taxon>
        <taxon>Actinomycetota</taxon>
        <taxon>Actinomycetes</taxon>
        <taxon>Pseudonocardiales</taxon>
        <taxon>Pseudonocardiaceae</taxon>
        <taxon>Pseudonocardia</taxon>
    </lineage>
</organism>
<gene>
    <name evidence="2" type="ORF">FB388_3684</name>
</gene>
<dbReference type="Proteomes" id="UP000319818">
    <property type="component" value="Unassembled WGS sequence"/>
</dbReference>
<dbReference type="CDD" id="cd00448">
    <property type="entry name" value="YjgF_YER057c_UK114_family"/>
    <property type="match status" value="1"/>
</dbReference>
<dbReference type="OrthoDB" id="9815126at2"/>
<evidence type="ECO:0000256" key="1">
    <source>
        <dbReference type="ARBA" id="ARBA00010552"/>
    </source>
</evidence>
<keyword evidence="3" id="KW-1185">Reference proteome</keyword>
<name>A0A543FRN8_9PSEU</name>
<sequence length="132" mass="14223">MTFERINPPLLAAPRGFSHAVATDRPRTVYLAGQTAIDRSGAIVGDDIVTQFEQALLNLLLALRAAGGSGDDLATVTIYIVDMDGYLANRREIGKIWRRLVGTEYPAMAGIGVARLWDEAALVEIQGVAVLE</sequence>
<comment type="caution">
    <text evidence="2">The sequence shown here is derived from an EMBL/GenBank/DDBJ whole genome shotgun (WGS) entry which is preliminary data.</text>
</comment>
<comment type="similarity">
    <text evidence="1">Belongs to the RutC family.</text>
</comment>
<dbReference type="PANTHER" id="PTHR11803">
    <property type="entry name" value="2-IMINOBUTANOATE/2-IMINOPROPANOATE DEAMINASE RIDA"/>
    <property type="match status" value="1"/>
</dbReference>